<keyword evidence="3" id="KW-0963">Cytoplasm</keyword>
<evidence type="ECO:0000313" key="9">
    <source>
        <dbReference type="EMBL" id="CAG9760748.1"/>
    </source>
</evidence>
<evidence type="ECO:0000256" key="3">
    <source>
        <dbReference type="ARBA" id="ARBA00022490"/>
    </source>
</evidence>
<feature type="compositionally biased region" description="Basic and acidic residues" evidence="7">
    <location>
        <begin position="240"/>
        <end position="253"/>
    </location>
</feature>
<evidence type="ECO:0000256" key="5">
    <source>
        <dbReference type="ARBA" id="ARBA00023212"/>
    </source>
</evidence>
<dbReference type="Pfam" id="PF05010">
    <property type="entry name" value="TACC_C"/>
    <property type="match status" value="1"/>
</dbReference>
<evidence type="ECO:0000256" key="4">
    <source>
        <dbReference type="ARBA" id="ARBA00023054"/>
    </source>
</evidence>
<evidence type="ECO:0000256" key="1">
    <source>
        <dbReference type="ARBA" id="ARBA00004245"/>
    </source>
</evidence>
<keyword evidence="10" id="KW-1185">Reference proteome</keyword>
<dbReference type="Gene3D" id="1.20.5.1700">
    <property type="match status" value="1"/>
</dbReference>
<evidence type="ECO:0000259" key="8">
    <source>
        <dbReference type="Pfam" id="PF05010"/>
    </source>
</evidence>
<proteinExistence type="inferred from homology"/>
<keyword evidence="5" id="KW-0206">Cytoskeleton</keyword>
<evidence type="ECO:0000313" key="10">
    <source>
        <dbReference type="Proteomes" id="UP001152799"/>
    </source>
</evidence>
<feature type="coiled-coil region" evidence="6">
    <location>
        <begin position="1097"/>
        <end position="1124"/>
    </location>
</feature>
<sequence>MNFVTSVFKKYINKDEVKTQKNRKTVNDAPGPSTAEASKKCEVKESNYVAPAPKNEPQGPAPLSDEEDCFQDAQTMSSNITNDQKKLSVLEVPSNQGLNITKKHPFDNSIVKISDPQETPVESLNNTIEIFQHDDCQPVQDKSGDVALDNLEVNQAAKFVSLNDILFDSPYKLDTKLPRENVKPRIEANIDTPKSALGVLIQNVNEAFVCTPDTTYKNHEKNDKVQIEPIMAQENYSDEENSKASQDEEVETQKRKCEDVEEIVKKLKTDKYPDVVRVQENIENQNAPEKTINQFVLKPRETQDMDTCKIQIGENGNHIKFNEITNNLEFKESNNNTRDNEIVELTPEAANRSLEEHKNELKTEIEITSSEQITKNTGEQAEENQGTKTNVMESKENTEILKQEMDTDSRLLGKSDIDNIKEEDTQKNQIIQSMESYHNEKELIDDTFVEHKNKEDKLQQEGDLANVPLIKEFSFEKLMPEQNKSSVEIQNQQAQANLENLVPQKEDLSTTKELVNSLGNSESINKISDDKTLKQEGNKDNTYDLVNAPIIQEDSSKKVMQEQNKRLEEIIDQQTLAEKLVPQTEDLPSKKELTIDNDTSLEKIENKADTYDLVNAHIIQEDSIVKVMLAQNTSLVEIQNQESKGNLESLVAQKENLSSISKESVPSSTNPKSNELLKQERIELQDTYENFPSSPITIQEDSSGRVVLEKSLVEPESSNYQNYPELMKNQEFPIDENLNTKTDAINKLTEELEQPQANFKLDATENIEENLTEKIRKDSEVVVASAPKSILDLAKGKNYEQNLQKPKSESIVTTIQNSLGMHSQEDEQGGNKTFDRQDTKEFEKLERECKINFKSDATIDEENVINKPTNFGRQDTQEFENLEKKMAINEEKNLLLTDYILDELVAESKTDKKDDQCVITPHLDSETQISGFEKVKESDTKIVGEYKKTFSRQDTLEFEKLEKQCTEVACLDVLDELVAQSTMDNSISNTKLIESITCELVSTPCNKINENAFEKTMEENKSGQEQTVLEAPHQNNKTTFLEIHLQSKNAGKNQGETKSNPEEKDDNGKNKLLQIQVHSVNKNKQQNQLSKVEPQKEEKYRTVDEELKNKVEDLQLELETIRKMNRRKEKCIATSKVEKEESGNVISKYKNIINEYEKHIVQQNTDLEKLKIENERNMRHFTNTEMAFSDVFEKYEKAKYVIAAYAKNEDILLENLRNAEEQLTETETKCVAMKEQSFKQIKQAKQHIEYEKQKYNQELAKLQGQVKRLEIKATSLEVALKQKTDECQALASLCDDITGRHST</sequence>
<reference evidence="9" key="1">
    <citation type="submission" date="2022-01" db="EMBL/GenBank/DDBJ databases">
        <authorList>
            <person name="King R."/>
        </authorList>
    </citation>
    <scope>NUCLEOTIDE SEQUENCE</scope>
</reference>
<feature type="compositionally biased region" description="Polar residues" evidence="7">
    <location>
        <begin position="1048"/>
        <end position="1058"/>
    </location>
</feature>
<feature type="region of interest" description="Disordered" evidence="7">
    <location>
        <begin position="1048"/>
        <end position="1069"/>
    </location>
</feature>
<organism evidence="9 10">
    <name type="scientific">Ceutorhynchus assimilis</name>
    <name type="common">cabbage seed weevil</name>
    <dbReference type="NCBI Taxonomy" id="467358"/>
    <lineage>
        <taxon>Eukaryota</taxon>
        <taxon>Metazoa</taxon>
        <taxon>Ecdysozoa</taxon>
        <taxon>Arthropoda</taxon>
        <taxon>Hexapoda</taxon>
        <taxon>Insecta</taxon>
        <taxon>Pterygota</taxon>
        <taxon>Neoptera</taxon>
        <taxon>Endopterygota</taxon>
        <taxon>Coleoptera</taxon>
        <taxon>Polyphaga</taxon>
        <taxon>Cucujiformia</taxon>
        <taxon>Curculionidae</taxon>
        <taxon>Ceutorhynchinae</taxon>
        <taxon>Ceutorhynchus</taxon>
    </lineage>
</organism>
<keyword evidence="4 6" id="KW-0175">Coiled coil</keyword>
<comment type="similarity">
    <text evidence="2">Belongs to the TACC family.</text>
</comment>
<feature type="compositionally biased region" description="Basic and acidic residues" evidence="7">
    <location>
        <begin position="1059"/>
        <end position="1069"/>
    </location>
</feature>
<gene>
    <name evidence="9" type="ORF">CEUTPL_LOCUS1469</name>
</gene>
<evidence type="ECO:0000256" key="7">
    <source>
        <dbReference type="SAM" id="MobiDB-lite"/>
    </source>
</evidence>
<comment type="subcellular location">
    <subcellularLocation>
        <location evidence="1">Cytoplasm</location>
        <location evidence="1">Cytoskeleton</location>
    </subcellularLocation>
</comment>
<feature type="region of interest" description="Disordered" evidence="7">
    <location>
        <begin position="233"/>
        <end position="253"/>
    </location>
</feature>
<accession>A0A9N9QJ44</accession>
<protein>
    <recommendedName>
        <fullName evidence="8">Transforming acidic coiled-coil-containing protein C-terminal domain-containing protein</fullName>
    </recommendedName>
</protein>
<dbReference type="InterPro" id="IPR007707">
    <property type="entry name" value="TACC_C"/>
</dbReference>
<dbReference type="OrthoDB" id="10255048at2759"/>
<feature type="domain" description="Transforming acidic coiled-coil-containing protein C-terminal" evidence="8">
    <location>
        <begin position="1112"/>
        <end position="1297"/>
    </location>
</feature>
<dbReference type="Proteomes" id="UP001152799">
    <property type="component" value="Chromosome 1"/>
</dbReference>
<dbReference type="GO" id="GO:0005856">
    <property type="term" value="C:cytoskeleton"/>
    <property type="evidence" value="ECO:0007669"/>
    <property type="project" value="UniProtKB-SubCell"/>
</dbReference>
<evidence type="ECO:0000256" key="2">
    <source>
        <dbReference type="ARBA" id="ARBA00009423"/>
    </source>
</evidence>
<feature type="region of interest" description="Disordered" evidence="7">
    <location>
        <begin position="21"/>
        <end position="66"/>
    </location>
</feature>
<name>A0A9N9QJ44_9CUCU</name>
<evidence type="ECO:0000256" key="6">
    <source>
        <dbReference type="SAM" id="Coils"/>
    </source>
</evidence>
<feature type="coiled-coil region" evidence="6">
    <location>
        <begin position="1202"/>
        <end position="1286"/>
    </location>
</feature>
<dbReference type="EMBL" id="OU892277">
    <property type="protein sequence ID" value="CAG9760748.1"/>
    <property type="molecule type" value="Genomic_DNA"/>
</dbReference>